<dbReference type="EMBL" id="ACGC01000125">
    <property type="protein sequence ID" value="EEI81853.1"/>
    <property type="molecule type" value="Genomic_DNA"/>
</dbReference>
<organism evidence="1 2">
    <name type="scientific">Anaerococcus tetradius ATCC 35098</name>
    <dbReference type="NCBI Taxonomy" id="525255"/>
    <lineage>
        <taxon>Bacteria</taxon>
        <taxon>Bacillati</taxon>
        <taxon>Bacillota</taxon>
        <taxon>Tissierellia</taxon>
        <taxon>Tissierellales</taxon>
        <taxon>Peptoniphilaceae</taxon>
        <taxon>Anaerococcus</taxon>
    </lineage>
</organism>
<sequence>MGSYWRFLCRTRSKKEYKDPKNIEGRSGQKESITEKLSGYKAKDLMGIPWQLALKLREDGWYLRRILFGIRKMPCLSLVEIDHQVL</sequence>
<comment type="caution">
    <text evidence="1">The sequence shown here is derived from an EMBL/GenBank/DDBJ whole genome shotgun (WGS) entry which is preliminary data.</text>
</comment>
<dbReference type="HOGENOM" id="CLU_2491033_0_0_9"/>
<gene>
    <name evidence="1" type="ORF">HMPREF0077_2059</name>
</gene>
<dbReference type="REBASE" id="21622">
    <property type="entry name" value="M.AteTORF2059P"/>
</dbReference>
<evidence type="ECO:0000313" key="1">
    <source>
        <dbReference type="EMBL" id="EEI81853.1"/>
    </source>
</evidence>
<dbReference type="eggNOG" id="COG4123">
    <property type="taxonomic scope" value="Bacteria"/>
</dbReference>
<dbReference type="AlphaFoldDB" id="C2CKP9"/>
<accession>C2CKP9</accession>
<dbReference type="Proteomes" id="UP000003744">
    <property type="component" value="Unassembled WGS sequence"/>
</dbReference>
<proteinExistence type="predicted"/>
<protein>
    <submittedName>
        <fullName evidence="1">Uncharacterized protein</fullName>
    </submittedName>
</protein>
<name>C2CKP9_9FIRM</name>
<reference evidence="1 2" key="1">
    <citation type="submission" date="2009-01" db="EMBL/GenBank/DDBJ databases">
        <authorList>
            <person name="Qin X."/>
            <person name="Bachman B."/>
            <person name="Battles P."/>
            <person name="Bell A."/>
            <person name="Bess C."/>
            <person name="Bickham C."/>
            <person name="Chaboub L."/>
            <person name="Chen D."/>
            <person name="Coyle M."/>
            <person name="Deiros D.R."/>
            <person name="Dinh H."/>
            <person name="Forbes L."/>
            <person name="Fowler G."/>
            <person name="Francisco L."/>
            <person name="Fu Q."/>
            <person name="Gubbala S."/>
            <person name="Hale W."/>
            <person name="Han Y."/>
            <person name="Hemphill L."/>
            <person name="Highlander S.K."/>
            <person name="Hirani K."/>
            <person name="Hogues M."/>
            <person name="Jackson L."/>
            <person name="Jakkamsetti A."/>
            <person name="Javaid M."/>
            <person name="Jiang H."/>
            <person name="Korchina V."/>
            <person name="Kovar C."/>
            <person name="Lara F."/>
            <person name="Lee S."/>
            <person name="Mata R."/>
            <person name="Mathew T."/>
            <person name="Moen C."/>
            <person name="Morales K."/>
            <person name="Munidasa M."/>
            <person name="Nazareth L."/>
            <person name="Ngo R."/>
            <person name="Nguyen L."/>
            <person name="Okwuonu G."/>
            <person name="Ongeri F."/>
            <person name="Patil S."/>
            <person name="Petrosino J."/>
            <person name="Pham C."/>
            <person name="Pham P."/>
            <person name="Pu L.-L."/>
            <person name="Puazo M."/>
            <person name="Raj R."/>
            <person name="Reid J."/>
            <person name="Rouhana J."/>
            <person name="Saada N."/>
            <person name="Shang Y."/>
            <person name="Simmons D."/>
            <person name="Thornton R."/>
            <person name="Warren J."/>
            <person name="Weissenberger G."/>
            <person name="Zhang J."/>
            <person name="Zhang L."/>
            <person name="Zhou C."/>
            <person name="Zhu D."/>
            <person name="Muzny D."/>
            <person name="Worley K."/>
            <person name="Gibbs R."/>
        </authorList>
    </citation>
    <scope>NUCLEOTIDE SEQUENCE [LARGE SCALE GENOMIC DNA]</scope>
    <source>
        <strain evidence="1 2">ATCC 35098</strain>
    </source>
</reference>
<evidence type="ECO:0000313" key="2">
    <source>
        <dbReference type="Proteomes" id="UP000003744"/>
    </source>
</evidence>